<sequence length="332" mass="38022">MEFFNGPEKMARNSTADDGISEADINRWQMLFYYSRRQAVEAIKQHRNDLTREPIPESLWELVQSERESVGFNREAYEHHVQKQKQYFRRSPSEDRFPISSSLRYFIPLEDNTINSPTQIQTMAGLSEPPKVIEAIGEHEEPIAFCELNSTEFKALVSALELCCDPRYQPTFLTIPTSAPKQLSSTSIYPTLGIDSTLPQHRPETLDPDLFQPAQDTYPVWYFFYGTLKDPEHVRELCGLPKTTPMQMHPARITGGALKLWGGKYKALVDGPSTAAVTGVAYEVQRKEAEDYLRAYETSNYEVVRCEISLTRSRQTVKGCTFRFIDDKELSP</sequence>
<keyword evidence="6" id="KW-1185">Reference proteome</keyword>
<dbReference type="OrthoDB" id="3262926at2759"/>
<dbReference type="PANTHER" id="PTHR31544:SF4">
    <property type="entry name" value="GAMMA-GLUTAMYLCYCLOTRANSFERASE-RELATED"/>
    <property type="match status" value="1"/>
</dbReference>
<accession>A0A2B7Y3M5</accession>
<evidence type="ECO:0000256" key="1">
    <source>
        <dbReference type="ARBA" id="ARBA00008861"/>
    </source>
</evidence>
<gene>
    <name evidence="5" type="ORF">AJ79_02404</name>
</gene>
<dbReference type="SUPFAM" id="SSF110857">
    <property type="entry name" value="Gamma-glutamyl cyclotransferase-like"/>
    <property type="match status" value="1"/>
</dbReference>
<proteinExistence type="inferred from homology"/>
<reference evidence="5 6" key="1">
    <citation type="submission" date="2017-10" db="EMBL/GenBank/DDBJ databases">
        <title>Comparative genomics in systemic dimorphic fungi from Ajellomycetaceae.</title>
        <authorList>
            <person name="Munoz J.F."/>
            <person name="Mcewen J.G."/>
            <person name="Clay O.K."/>
            <person name="Cuomo C.A."/>
        </authorList>
    </citation>
    <scope>NUCLEOTIDE SEQUENCE [LARGE SCALE GENOMIC DNA]</scope>
    <source>
        <strain evidence="5 6">UAMH5409</strain>
    </source>
</reference>
<dbReference type="InterPro" id="IPR013024">
    <property type="entry name" value="GGCT-like"/>
</dbReference>
<dbReference type="GO" id="GO:0016740">
    <property type="term" value="F:transferase activity"/>
    <property type="evidence" value="ECO:0007669"/>
    <property type="project" value="UniProtKB-KW"/>
</dbReference>
<feature type="domain" description="Gamma-glutamylcyclotransferase AIG2-like" evidence="4">
    <location>
        <begin position="222"/>
        <end position="322"/>
    </location>
</feature>
<dbReference type="InterPro" id="IPR045038">
    <property type="entry name" value="AIG2-like"/>
</dbReference>
<dbReference type="CDD" id="cd06661">
    <property type="entry name" value="GGCT_like"/>
    <property type="match status" value="1"/>
</dbReference>
<dbReference type="InterPro" id="IPR036568">
    <property type="entry name" value="GGCT-like_sf"/>
</dbReference>
<dbReference type="Pfam" id="PF06094">
    <property type="entry name" value="GGACT"/>
    <property type="match status" value="1"/>
</dbReference>
<dbReference type="InterPro" id="IPR009288">
    <property type="entry name" value="AIG2-like_dom"/>
</dbReference>
<dbReference type="Gene3D" id="3.10.490.10">
    <property type="entry name" value="Gamma-glutamyl cyclotransferase-like"/>
    <property type="match status" value="1"/>
</dbReference>
<dbReference type="EMBL" id="PDNB01000025">
    <property type="protein sequence ID" value="PGH15428.1"/>
    <property type="molecule type" value="Genomic_DNA"/>
</dbReference>
<keyword evidence="2" id="KW-0808">Transferase</keyword>
<evidence type="ECO:0000313" key="6">
    <source>
        <dbReference type="Proteomes" id="UP000223968"/>
    </source>
</evidence>
<protein>
    <recommendedName>
        <fullName evidence="3">Putative gamma-glutamylcyclotransferase</fullName>
    </recommendedName>
</protein>
<dbReference type="Proteomes" id="UP000223968">
    <property type="component" value="Unassembled WGS sequence"/>
</dbReference>
<dbReference type="AlphaFoldDB" id="A0A2B7Y3M5"/>
<comment type="caution">
    <text evidence="5">The sequence shown here is derived from an EMBL/GenBank/DDBJ whole genome shotgun (WGS) entry which is preliminary data.</text>
</comment>
<evidence type="ECO:0000256" key="3">
    <source>
        <dbReference type="ARBA" id="ARBA00030602"/>
    </source>
</evidence>
<comment type="similarity">
    <text evidence="1">Belongs to the gamma-glutamylcyclotransferase family.</text>
</comment>
<dbReference type="PANTHER" id="PTHR31544">
    <property type="entry name" value="AIG2-LIKE PROTEIN D"/>
    <property type="match status" value="1"/>
</dbReference>
<evidence type="ECO:0000259" key="4">
    <source>
        <dbReference type="Pfam" id="PF06094"/>
    </source>
</evidence>
<organism evidence="5 6">
    <name type="scientific">Helicocarpus griseus UAMH5409</name>
    <dbReference type="NCBI Taxonomy" id="1447875"/>
    <lineage>
        <taxon>Eukaryota</taxon>
        <taxon>Fungi</taxon>
        <taxon>Dikarya</taxon>
        <taxon>Ascomycota</taxon>
        <taxon>Pezizomycotina</taxon>
        <taxon>Eurotiomycetes</taxon>
        <taxon>Eurotiomycetidae</taxon>
        <taxon>Onygenales</taxon>
        <taxon>Ajellomycetaceae</taxon>
        <taxon>Helicocarpus</taxon>
    </lineage>
</organism>
<evidence type="ECO:0000313" key="5">
    <source>
        <dbReference type="EMBL" id="PGH15428.1"/>
    </source>
</evidence>
<evidence type="ECO:0000256" key="2">
    <source>
        <dbReference type="ARBA" id="ARBA00022679"/>
    </source>
</evidence>
<name>A0A2B7Y3M5_9EURO</name>